<name>S9QV60_CYSF2</name>
<dbReference type="InterPro" id="IPR045670">
    <property type="entry name" value="DUF5916"/>
</dbReference>
<dbReference type="OrthoDB" id="9786766at2"/>
<dbReference type="SUPFAM" id="SSF49344">
    <property type="entry name" value="CBD9-like"/>
    <property type="match status" value="1"/>
</dbReference>
<dbReference type="CDD" id="cd09618">
    <property type="entry name" value="CBM9_like_2"/>
    <property type="match status" value="1"/>
</dbReference>
<comment type="caution">
    <text evidence="2">The sequence shown here is derived from an EMBL/GenBank/DDBJ whole genome shotgun (WGS) entry which is preliminary data.</text>
</comment>
<evidence type="ECO:0000259" key="1">
    <source>
        <dbReference type="Pfam" id="PF19313"/>
    </source>
</evidence>
<dbReference type="AlphaFoldDB" id="S9QV60"/>
<dbReference type="RefSeq" id="WP_002622938.1">
    <property type="nucleotide sequence ID" value="NZ_ANAH02000001.1"/>
</dbReference>
<feature type="domain" description="DUF5916" evidence="1">
    <location>
        <begin position="267"/>
        <end position="403"/>
    </location>
</feature>
<dbReference type="EMBL" id="ANAH02000001">
    <property type="protein sequence ID" value="EPX65224.1"/>
    <property type="molecule type" value="Genomic_DNA"/>
</dbReference>
<dbReference type="eggNOG" id="COG2091">
    <property type="taxonomic scope" value="Bacteria"/>
</dbReference>
<evidence type="ECO:0000313" key="3">
    <source>
        <dbReference type="Proteomes" id="UP000011682"/>
    </source>
</evidence>
<sequence length="873" mass="96403">MTTVLLALSARASAQTETPARLDDMLKSMTAARIASPPAIDGRLDDEAWKTLVEDERFTQAFPQEGAPPSERTSVRIGYDDHALYIGIRVYESDPGQIVSRLAHRDRETETDWVKVLIDSRHDRTTGYSFGLSAAGGQLDGMIFDDTEFTSDWDAVWNGAVAHDPWGWSAEFQIPFQVLRFSEAASMDWGLQVERYVSRNKERVQWALVPSTVRGKVSRLGTLRGLSSIQPHRSFEFRPFLVTRFEPATETEGLTLREFATPSLRRLAINAGVDLKVGLARSLTLDATINPDFAQLEADQAVLNLGPNETYFPEKRPFFLEGLDLFDSPLTLFYSRRIGRAVSGLSPGDPIEAADGGLSRLQRTSPTVPIWGAAKLTGQISENLSIAALGAITGAEEATLLGANGTPSRLSLVSARSHGVLRGRYSTGNATYLGWFLTAVNRLQGTTYLADLAHDAYAQGVDGQWQSVDGRWRLGGQLALSQRVGGPSHRTALGRGCSDTSLEGCIPITRDDGTRVGPGDLGGAGLLSAEYEGTHWLAELSYQVFSPRFDIRAMGFQNDFDAHRLVQATGYRETRPGALFQNFEMELQHEATITFAGVPSWLTSELTFQGQYRNFMQQSLSLGVGYPSWRTRETHGDGGRLQRPAYTYATAKFQSDTRKVLELSTSLLGYVDEQRGWGGSLEGRVSARVLPQLELELAPILGWDANDIRFFDCRDDAGGNCNIETITRHYRIGRLDSGSLSFLMRLAYTISPRLSLQAYAQLFMSQAEFSRYSEATTTREHPAISFGLLRSSSFNGDLDGDGLQDDDFENALLNANVVLRWEFIPGSTLMGVYSRTQSASRDLRGGPPHFRASTLEKASPEDRFFLKVAFYKG</sequence>
<evidence type="ECO:0000313" key="2">
    <source>
        <dbReference type="EMBL" id="EPX65224.1"/>
    </source>
</evidence>
<dbReference type="Proteomes" id="UP000011682">
    <property type="component" value="Unassembled WGS sequence"/>
</dbReference>
<protein>
    <recommendedName>
        <fullName evidence="1">DUF5916 domain-containing protein</fullName>
    </recommendedName>
</protein>
<gene>
    <name evidence="2" type="ORF">D187_000649</name>
</gene>
<dbReference type="Pfam" id="PF19313">
    <property type="entry name" value="DUF5916"/>
    <property type="match status" value="2"/>
</dbReference>
<proteinExistence type="predicted"/>
<dbReference type="Gene3D" id="2.60.40.1190">
    <property type="match status" value="1"/>
</dbReference>
<feature type="domain" description="DUF5916" evidence="1">
    <location>
        <begin position="528"/>
        <end position="838"/>
    </location>
</feature>
<accession>S9QV60</accession>
<reference evidence="2" key="1">
    <citation type="submission" date="2013-05" db="EMBL/GenBank/DDBJ databases">
        <title>Genome assembly of Cystobacter fuscus DSM 2262.</title>
        <authorList>
            <person name="Sharma G."/>
            <person name="Khatri I."/>
            <person name="Kaur C."/>
            <person name="Mayilraj S."/>
            <person name="Subramanian S."/>
        </authorList>
    </citation>
    <scope>NUCLEOTIDE SEQUENCE [LARGE SCALE GENOMIC DNA]</scope>
    <source>
        <strain evidence="2">DSM 2262</strain>
    </source>
</reference>
<keyword evidence="3" id="KW-1185">Reference proteome</keyword>
<organism evidence="2 3">
    <name type="scientific">Cystobacter fuscus (strain ATCC 25194 / DSM 2262 / NBRC 100088 / M29)</name>
    <dbReference type="NCBI Taxonomy" id="1242864"/>
    <lineage>
        <taxon>Bacteria</taxon>
        <taxon>Pseudomonadati</taxon>
        <taxon>Myxococcota</taxon>
        <taxon>Myxococcia</taxon>
        <taxon>Myxococcales</taxon>
        <taxon>Cystobacterineae</taxon>
        <taxon>Archangiaceae</taxon>
        <taxon>Cystobacter</taxon>
    </lineage>
</organism>